<evidence type="ECO:0000256" key="3">
    <source>
        <dbReference type="SAM" id="MobiDB-lite"/>
    </source>
</evidence>
<dbReference type="InterPro" id="IPR045061">
    <property type="entry name" value="FtsZ/CetZ"/>
</dbReference>
<dbReference type="EC" id="3.4.24.-" evidence="5"/>
<protein>
    <submittedName>
        <fullName evidence="5">Cell division protein FtsZ</fullName>
        <ecNumber evidence="5">3.4.24.-</ecNumber>
    </submittedName>
</protein>
<dbReference type="GO" id="GO:0051301">
    <property type="term" value="P:cell division"/>
    <property type="evidence" value="ECO:0007669"/>
    <property type="project" value="UniProtKB-KW"/>
</dbReference>
<dbReference type="InterPro" id="IPR024757">
    <property type="entry name" value="FtsZ_C"/>
</dbReference>
<name>A0A4Y1ZBP4_9BACL</name>
<reference evidence="5 6" key="1">
    <citation type="submission" date="2017-11" db="EMBL/GenBank/DDBJ databases">
        <title>Draft Genome Sequence of Sporolactobacillus inulinus NBRC 111894 Isolated from Koso, a Japanese Sugar-Vegetable Fermented Beverage.</title>
        <authorList>
            <person name="Chiou T.Y."/>
            <person name="Oshima K."/>
            <person name="Suda W."/>
            <person name="Hattori M."/>
            <person name="Takahashi T."/>
        </authorList>
    </citation>
    <scope>NUCLEOTIDE SEQUENCE [LARGE SCALE GENOMIC DNA]</scope>
    <source>
        <strain evidence="5 6">NBRC111894</strain>
    </source>
</reference>
<accession>A0A4Y1ZBP4</accession>
<dbReference type="Pfam" id="PF12327">
    <property type="entry name" value="FtsZ_C"/>
    <property type="match status" value="1"/>
</dbReference>
<dbReference type="InterPro" id="IPR037103">
    <property type="entry name" value="Tubulin/FtsZ-like_C"/>
</dbReference>
<evidence type="ECO:0000256" key="1">
    <source>
        <dbReference type="ARBA" id="ARBA00022741"/>
    </source>
</evidence>
<dbReference type="GO" id="GO:0003924">
    <property type="term" value="F:GTPase activity"/>
    <property type="evidence" value="ECO:0007669"/>
    <property type="project" value="InterPro"/>
</dbReference>
<dbReference type="GO" id="GO:0005525">
    <property type="term" value="F:GTP binding"/>
    <property type="evidence" value="ECO:0007669"/>
    <property type="project" value="UniProtKB-KW"/>
</dbReference>
<feature type="region of interest" description="Disordered" evidence="3">
    <location>
        <begin position="56"/>
        <end position="112"/>
    </location>
</feature>
<keyword evidence="5" id="KW-0378">Hydrolase</keyword>
<keyword evidence="1" id="KW-0547">Nucleotide-binding</keyword>
<gene>
    <name evidence="5" type="ORF">NBRC111894_2039</name>
</gene>
<dbReference type="PANTHER" id="PTHR30314">
    <property type="entry name" value="CELL DIVISION PROTEIN FTSZ-RELATED"/>
    <property type="match status" value="1"/>
</dbReference>
<organism evidence="5 6">
    <name type="scientific">Sporolactobacillus inulinus</name>
    <dbReference type="NCBI Taxonomy" id="2078"/>
    <lineage>
        <taxon>Bacteria</taxon>
        <taxon>Bacillati</taxon>
        <taxon>Bacillota</taxon>
        <taxon>Bacilli</taxon>
        <taxon>Bacillales</taxon>
        <taxon>Sporolactobacillaceae</taxon>
        <taxon>Sporolactobacillus</taxon>
    </lineage>
</organism>
<dbReference type="InterPro" id="IPR008280">
    <property type="entry name" value="Tub_FtsZ_C"/>
</dbReference>
<evidence type="ECO:0000256" key="2">
    <source>
        <dbReference type="ARBA" id="ARBA00023134"/>
    </source>
</evidence>
<sequence>MNITGGTNLSLYEVNEAADIVATAADEEVNMIFGSVIREELDDEIVVTVIATGFEENNASSSGSASREDLFTRRRQSSENDGTAQARDHHDESVKPVVQPSSRRSRSVIDDEDTLDIPTFLRNRRRRNE</sequence>
<keyword evidence="5" id="KW-0131">Cell cycle</keyword>
<keyword evidence="5" id="KW-0132">Cell division</keyword>
<feature type="compositionally biased region" description="Low complexity" evidence="3">
    <location>
        <begin position="56"/>
        <end position="65"/>
    </location>
</feature>
<proteinExistence type="predicted"/>
<dbReference type="PANTHER" id="PTHR30314:SF3">
    <property type="entry name" value="MITOCHONDRIAL DIVISION PROTEIN FSZA"/>
    <property type="match status" value="1"/>
</dbReference>
<comment type="caution">
    <text evidence="5">The sequence shown here is derived from an EMBL/GenBank/DDBJ whole genome shotgun (WGS) entry which is preliminary data.</text>
</comment>
<dbReference type="EMBL" id="BEXB01000014">
    <property type="protein sequence ID" value="GAY76485.1"/>
    <property type="molecule type" value="Genomic_DNA"/>
</dbReference>
<feature type="compositionally biased region" description="Basic and acidic residues" evidence="3">
    <location>
        <begin position="66"/>
        <end position="78"/>
    </location>
</feature>
<dbReference type="SUPFAM" id="SSF55307">
    <property type="entry name" value="Tubulin C-terminal domain-like"/>
    <property type="match status" value="1"/>
</dbReference>
<dbReference type="Gene3D" id="3.30.1330.20">
    <property type="entry name" value="Tubulin/FtsZ, C-terminal domain"/>
    <property type="match status" value="1"/>
</dbReference>
<dbReference type="Proteomes" id="UP000319716">
    <property type="component" value="Unassembled WGS sequence"/>
</dbReference>
<evidence type="ECO:0000313" key="5">
    <source>
        <dbReference type="EMBL" id="GAY76485.1"/>
    </source>
</evidence>
<dbReference type="GO" id="GO:0032153">
    <property type="term" value="C:cell division site"/>
    <property type="evidence" value="ECO:0007669"/>
    <property type="project" value="TreeGrafter"/>
</dbReference>
<keyword evidence="2" id="KW-0342">GTP-binding</keyword>
<feature type="domain" description="Cell division protein FtsZ C-terminal" evidence="4">
    <location>
        <begin position="1"/>
        <end position="55"/>
    </location>
</feature>
<dbReference type="GO" id="GO:0005737">
    <property type="term" value="C:cytoplasm"/>
    <property type="evidence" value="ECO:0007669"/>
    <property type="project" value="TreeGrafter"/>
</dbReference>
<evidence type="ECO:0000259" key="4">
    <source>
        <dbReference type="Pfam" id="PF12327"/>
    </source>
</evidence>
<dbReference type="AlphaFoldDB" id="A0A4Y1ZBP4"/>
<evidence type="ECO:0000313" key="6">
    <source>
        <dbReference type="Proteomes" id="UP000319716"/>
    </source>
</evidence>